<sequence length="202" mass="22657">MKRPVRQAYLDMIAKQVGPVLRGHGFRRSHGTFRRISDAGHAAVIEFQGSTSSWDSTSLFYVNLGVATASWLDWKQERLGGNRRDRPTASVAQWWARLTADARHSDDYDRWAIRSVEEAEACGAVVGQELSDQAVPTFDAFLAYYLRLDEALAEGREGDLIPLFDARPSGPLRGIDHFRRLGHPYAVWTLSRRNDPQTSGVG</sequence>
<reference evidence="1 2" key="1">
    <citation type="submission" date="2018-09" db="EMBL/GenBank/DDBJ databases">
        <title>Micromonospora sp. nov. MS1-9, isolated from a root of Musa sp.</title>
        <authorList>
            <person name="Kuncharoen N."/>
            <person name="Kudo T."/>
            <person name="Ohkuma M."/>
            <person name="Yuki M."/>
            <person name="Tanasupawat S."/>
        </authorList>
    </citation>
    <scope>NUCLEOTIDE SEQUENCE [LARGE SCALE GENOMIC DNA]</scope>
    <source>
        <strain evidence="1 2">MS1-9</strain>
    </source>
</reference>
<dbReference type="AlphaFoldDB" id="A0A3A9Y2D1"/>
<dbReference type="Proteomes" id="UP000275865">
    <property type="component" value="Unassembled WGS sequence"/>
</dbReference>
<protein>
    <submittedName>
        <fullName evidence="1">DUF4304 domain-containing protein</fullName>
    </submittedName>
</protein>
<accession>A0A3A9Y2D1</accession>
<evidence type="ECO:0000313" key="1">
    <source>
        <dbReference type="EMBL" id="RKN25687.1"/>
    </source>
</evidence>
<comment type="caution">
    <text evidence="1">The sequence shown here is derived from an EMBL/GenBank/DDBJ whole genome shotgun (WGS) entry which is preliminary data.</text>
</comment>
<gene>
    <name evidence="1" type="ORF">D7044_30935</name>
</gene>
<organism evidence="1 2">
    <name type="scientific">Micromonospora musae</name>
    <dbReference type="NCBI Taxonomy" id="1894970"/>
    <lineage>
        <taxon>Bacteria</taxon>
        <taxon>Bacillati</taxon>
        <taxon>Actinomycetota</taxon>
        <taxon>Actinomycetes</taxon>
        <taxon>Micromonosporales</taxon>
        <taxon>Micromonosporaceae</taxon>
        <taxon>Micromonospora</taxon>
    </lineage>
</organism>
<dbReference type="Pfam" id="PF14137">
    <property type="entry name" value="DUF4304"/>
    <property type="match status" value="1"/>
</dbReference>
<evidence type="ECO:0000313" key="2">
    <source>
        <dbReference type="Proteomes" id="UP000275865"/>
    </source>
</evidence>
<dbReference type="EMBL" id="RAZT01000023">
    <property type="protein sequence ID" value="RKN25687.1"/>
    <property type="molecule type" value="Genomic_DNA"/>
</dbReference>
<name>A0A3A9Y2D1_9ACTN</name>
<proteinExistence type="predicted"/>
<dbReference type="InterPro" id="IPR025412">
    <property type="entry name" value="DUF4304"/>
</dbReference>